<keyword evidence="3" id="KW-0479">Metal-binding</keyword>
<evidence type="ECO:0000259" key="9">
    <source>
        <dbReference type="Pfam" id="PF05572"/>
    </source>
</evidence>
<dbReference type="Gene3D" id="2.60.120.260">
    <property type="entry name" value="Galactose-binding domain-like"/>
    <property type="match status" value="1"/>
</dbReference>
<dbReference type="Pfam" id="PF05572">
    <property type="entry name" value="Peptidase_M43"/>
    <property type="match status" value="1"/>
</dbReference>
<evidence type="ECO:0000313" key="12">
    <source>
        <dbReference type="Proteomes" id="UP001319180"/>
    </source>
</evidence>
<gene>
    <name evidence="11" type="ORF">KK078_11905</name>
</gene>
<evidence type="ECO:0000256" key="3">
    <source>
        <dbReference type="ARBA" id="ARBA00022723"/>
    </source>
</evidence>
<feature type="domain" description="Secretion system C-terminal sorting" evidence="10">
    <location>
        <begin position="646"/>
        <end position="718"/>
    </location>
</feature>
<keyword evidence="6" id="KW-0862">Zinc</keyword>
<dbReference type="CDD" id="cd04275">
    <property type="entry name" value="ZnMc_pappalysin_like"/>
    <property type="match status" value="1"/>
</dbReference>
<dbReference type="NCBIfam" id="NF038128">
    <property type="entry name" value="choice_anch_J"/>
    <property type="match status" value="1"/>
</dbReference>
<evidence type="ECO:0000256" key="8">
    <source>
        <dbReference type="ARBA" id="ARBA00023157"/>
    </source>
</evidence>
<keyword evidence="2" id="KW-0645">Protease</keyword>
<dbReference type="GO" id="GO:0005975">
    <property type="term" value="P:carbohydrate metabolic process"/>
    <property type="evidence" value="ECO:0007669"/>
    <property type="project" value="UniProtKB-ARBA"/>
</dbReference>
<dbReference type="InterPro" id="IPR024079">
    <property type="entry name" value="MetalloPept_cat_dom_sf"/>
</dbReference>
<feature type="domain" description="Peptidase M43 pregnancy-associated plasma-A" evidence="9">
    <location>
        <begin position="246"/>
        <end position="337"/>
    </location>
</feature>
<dbReference type="GO" id="GO:0046872">
    <property type="term" value="F:metal ion binding"/>
    <property type="evidence" value="ECO:0007669"/>
    <property type="project" value="UniProtKB-KW"/>
</dbReference>
<dbReference type="SUPFAM" id="SSF49899">
    <property type="entry name" value="Concanavalin A-like lectins/glucanases"/>
    <property type="match status" value="1"/>
</dbReference>
<evidence type="ECO:0000256" key="5">
    <source>
        <dbReference type="ARBA" id="ARBA00022801"/>
    </source>
</evidence>
<comment type="caution">
    <text evidence="11">The sequence shown here is derived from an EMBL/GenBank/DDBJ whole genome shotgun (WGS) entry which is preliminary data.</text>
</comment>
<keyword evidence="4" id="KW-0732">Signal</keyword>
<comment type="similarity">
    <text evidence="1">Belongs to the peptidase M43B family.</text>
</comment>
<accession>A0AAP2DA36</accession>
<proteinExistence type="inferred from homology"/>
<organism evidence="11 12">
    <name type="scientific">Dawidia soli</name>
    <dbReference type="NCBI Taxonomy" id="2782352"/>
    <lineage>
        <taxon>Bacteria</taxon>
        <taxon>Pseudomonadati</taxon>
        <taxon>Bacteroidota</taxon>
        <taxon>Cytophagia</taxon>
        <taxon>Cytophagales</taxon>
        <taxon>Chryseotaleaceae</taxon>
        <taxon>Dawidia</taxon>
    </lineage>
</organism>
<dbReference type="Gene3D" id="3.40.390.10">
    <property type="entry name" value="Collagenase (Catalytic Domain)"/>
    <property type="match status" value="1"/>
</dbReference>
<dbReference type="NCBIfam" id="TIGR04183">
    <property type="entry name" value="Por_Secre_tail"/>
    <property type="match status" value="1"/>
</dbReference>
<evidence type="ECO:0000256" key="2">
    <source>
        <dbReference type="ARBA" id="ARBA00022670"/>
    </source>
</evidence>
<dbReference type="InterPro" id="IPR013320">
    <property type="entry name" value="ConA-like_dom_sf"/>
</dbReference>
<evidence type="ECO:0000313" key="11">
    <source>
        <dbReference type="EMBL" id="MBT1687266.1"/>
    </source>
</evidence>
<name>A0AAP2DA36_9BACT</name>
<dbReference type="Proteomes" id="UP001319180">
    <property type="component" value="Unassembled WGS sequence"/>
</dbReference>
<dbReference type="PANTHER" id="PTHR47466">
    <property type="match status" value="1"/>
</dbReference>
<evidence type="ECO:0000256" key="7">
    <source>
        <dbReference type="ARBA" id="ARBA00023049"/>
    </source>
</evidence>
<sequence>MKALPVLQSCLRWSTSFGCLLLVFFTFDLQAQQRCATVEYEQKLVLEKKLPEKRDFESWLQRKTKQRSTLRTEASTYHIPVVVHIVHNGEPEGVGSNISDEQVLSQIAVLNKDYNRQNTDADQTPADFAGVAGSIAVEFVLARQTPEGLPTNGIVRVKGSKSTWTINDNSQLKAQSFWPSEDYLNIWVCRLSGYLGYAQFPVSDLPGLEEYQGELASTDGAVFSYTDFGSSFEGYGTFAGLDPKYNRGRTATHEVGHFLGLRHIWGDIDNCGGTDYVADTPPQRTETYNCPSHPLSPTARWCNGEAPMFQNYMDYTDDACMNLFTQGQIGRMVTVLENSPRRKSLLSSHALLEPNPVPNNVALTAIVDLPTISCDATPTPTLRITNRGTEPLTSFNLLYSVNDGTPIIRSFTGLNLATGAQMDVTVSGLTLTLRENELYFELTEPNGVDDEDPYNNSLSQKTFWDETTGSIPMRVNFDDLPDTGWTFANSGSDHNWEYVKTSNSNAADATDNGAVYFNAYNNALLSDRAWYVSPVMDFSHTARATLFFDWSYRRRGTAQADYVTVMASSDCGTTFTALTDILLATAEIRATAWAPTAAGDWSTLWVNLDAYAGQENVRLAFVFTNGNGNNFYLDNINFFVPQPFTLYPNPASDNFYIAFNFQDATNASIEVVDALGKLVRQESLADARNQDYAVPVDTLRPGVYVVRVRTSSQVWTTRFVRSGQ</sequence>
<dbReference type="Gene3D" id="2.60.40.10">
    <property type="entry name" value="Immunoglobulins"/>
    <property type="match status" value="1"/>
</dbReference>
<keyword evidence="7" id="KW-0482">Metalloprotease</keyword>
<dbReference type="PANTHER" id="PTHR47466:SF1">
    <property type="entry name" value="METALLOPROTEASE MEP1 (AFU_ORTHOLOGUE AFUA_1G07730)-RELATED"/>
    <property type="match status" value="1"/>
</dbReference>
<dbReference type="InterPro" id="IPR008754">
    <property type="entry name" value="Peptidase_M43"/>
</dbReference>
<evidence type="ECO:0000259" key="10">
    <source>
        <dbReference type="Pfam" id="PF18962"/>
    </source>
</evidence>
<dbReference type="GO" id="GO:0004553">
    <property type="term" value="F:hydrolase activity, hydrolyzing O-glycosyl compounds"/>
    <property type="evidence" value="ECO:0007669"/>
    <property type="project" value="UniProtKB-ARBA"/>
</dbReference>
<dbReference type="InterPro" id="IPR013783">
    <property type="entry name" value="Ig-like_fold"/>
</dbReference>
<dbReference type="AlphaFoldDB" id="A0AAP2DA36"/>
<protein>
    <submittedName>
        <fullName evidence="11">T9SS type A sorting domain-containing protein</fullName>
    </submittedName>
</protein>
<evidence type="ECO:0000256" key="4">
    <source>
        <dbReference type="ARBA" id="ARBA00022729"/>
    </source>
</evidence>
<evidence type="ECO:0000256" key="6">
    <source>
        <dbReference type="ARBA" id="ARBA00022833"/>
    </source>
</evidence>
<evidence type="ECO:0000256" key="1">
    <source>
        <dbReference type="ARBA" id="ARBA00008721"/>
    </source>
</evidence>
<dbReference type="SUPFAM" id="SSF55486">
    <property type="entry name" value="Metalloproteases ('zincins'), catalytic domain"/>
    <property type="match status" value="1"/>
</dbReference>
<dbReference type="GO" id="GO:0008237">
    <property type="term" value="F:metallopeptidase activity"/>
    <property type="evidence" value="ECO:0007669"/>
    <property type="project" value="UniProtKB-KW"/>
</dbReference>
<dbReference type="EMBL" id="JAHESC010000015">
    <property type="protein sequence ID" value="MBT1687266.1"/>
    <property type="molecule type" value="Genomic_DNA"/>
</dbReference>
<reference evidence="11 12" key="1">
    <citation type="submission" date="2021-05" db="EMBL/GenBank/DDBJ databases">
        <title>A Polyphasic approach of four new species of the genus Ohtaekwangia: Ohtaekwangia histidinii sp. nov., Ohtaekwangia cretensis sp. nov., Ohtaekwangia indiensis sp. nov., Ohtaekwangia reichenbachii sp. nov. from diverse environment.</title>
        <authorList>
            <person name="Octaviana S."/>
        </authorList>
    </citation>
    <scope>NUCLEOTIDE SEQUENCE [LARGE SCALE GENOMIC DNA]</scope>
    <source>
        <strain evidence="11 12">PWU37</strain>
    </source>
</reference>
<dbReference type="Pfam" id="PF18962">
    <property type="entry name" value="Por_Secre_tail"/>
    <property type="match status" value="1"/>
</dbReference>
<keyword evidence="5" id="KW-0378">Hydrolase</keyword>
<keyword evidence="8" id="KW-1015">Disulfide bond</keyword>
<keyword evidence="12" id="KW-1185">Reference proteome</keyword>
<dbReference type="GO" id="GO:0006508">
    <property type="term" value="P:proteolysis"/>
    <property type="evidence" value="ECO:0007669"/>
    <property type="project" value="UniProtKB-KW"/>
</dbReference>
<dbReference type="InterPro" id="IPR026444">
    <property type="entry name" value="Secre_tail"/>
</dbReference>